<evidence type="ECO:0000313" key="3">
    <source>
        <dbReference type="EMBL" id="RDB30412.1"/>
    </source>
</evidence>
<feature type="compositionally biased region" description="Polar residues" evidence="1">
    <location>
        <begin position="116"/>
        <end position="126"/>
    </location>
</feature>
<evidence type="ECO:0000313" key="4">
    <source>
        <dbReference type="Proteomes" id="UP000076154"/>
    </source>
</evidence>
<gene>
    <name evidence="3" type="ORF">Hypma_007094</name>
</gene>
<organism evidence="3 4">
    <name type="scientific">Hypsizygus marmoreus</name>
    <name type="common">White beech mushroom</name>
    <name type="synonym">Agaricus marmoreus</name>
    <dbReference type="NCBI Taxonomy" id="39966"/>
    <lineage>
        <taxon>Eukaryota</taxon>
        <taxon>Fungi</taxon>
        <taxon>Dikarya</taxon>
        <taxon>Basidiomycota</taxon>
        <taxon>Agaricomycotina</taxon>
        <taxon>Agaricomycetes</taxon>
        <taxon>Agaricomycetidae</taxon>
        <taxon>Agaricales</taxon>
        <taxon>Tricholomatineae</taxon>
        <taxon>Lyophyllaceae</taxon>
        <taxon>Hypsizygus</taxon>
    </lineage>
</organism>
<feature type="signal peptide" evidence="2">
    <location>
        <begin position="1"/>
        <end position="20"/>
    </location>
</feature>
<keyword evidence="2" id="KW-0732">Signal</keyword>
<feature type="chain" id="PRO_5016884013" evidence="2">
    <location>
        <begin position="21"/>
        <end position="188"/>
    </location>
</feature>
<evidence type="ECO:0000256" key="2">
    <source>
        <dbReference type="SAM" id="SignalP"/>
    </source>
</evidence>
<keyword evidence="4" id="KW-1185">Reference proteome</keyword>
<dbReference type="Proteomes" id="UP000076154">
    <property type="component" value="Unassembled WGS sequence"/>
</dbReference>
<dbReference type="AlphaFoldDB" id="A0A369KA07"/>
<accession>A0A369KA07</accession>
<evidence type="ECO:0000256" key="1">
    <source>
        <dbReference type="SAM" id="MobiDB-lite"/>
    </source>
</evidence>
<comment type="caution">
    <text evidence="3">The sequence shown here is derived from an EMBL/GenBank/DDBJ whole genome shotgun (WGS) entry which is preliminary data.</text>
</comment>
<dbReference type="InParanoid" id="A0A369KA07"/>
<feature type="region of interest" description="Disordered" evidence="1">
    <location>
        <begin position="102"/>
        <end position="126"/>
    </location>
</feature>
<proteinExistence type="predicted"/>
<reference evidence="3" key="1">
    <citation type="submission" date="2018-04" db="EMBL/GenBank/DDBJ databases">
        <title>Whole genome sequencing of Hypsizygus marmoreus.</title>
        <authorList>
            <person name="Choi I.-G."/>
            <person name="Min B."/>
            <person name="Kim J.-G."/>
            <person name="Kim S."/>
            <person name="Oh Y.-L."/>
            <person name="Kong W.-S."/>
            <person name="Park H."/>
            <person name="Jeong J."/>
            <person name="Song E.-S."/>
        </authorList>
    </citation>
    <scope>NUCLEOTIDE SEQUENCE [LARGE SCALE GENOMIC DNA]</scope>
    <source>
        <strain evidence="3">51987-8</strain>
    </source>
</reference>
<name>A0A369KA07_HYPMA</name>
<sequence>MQRYTIVLALAGLCAASTLAYPHQNPRDVSASIRKRDLESLVNVLIARRDSLDEQMSHIQRRGMELEALVEELVARRLTASELARTTQQRPQRTVTVWNVEGGDHDQRTRPRRGNCSGQPLSTTGNGAQCAAYPRAHITGFLYVPQGQIEPRCDSREQMAQAPAATIIGSCFGTIVDGSVVTLAQSGH</sequence>
<protein>
    <submittedName>
        <fullName evidence="3">Uncharacterized protein</fullName>
    </submittedName>
</protein>
<dbReference type="EMBL" id="LUEZ02000005">
    <property type="protein sequence ID" value="RDB30412.1"/>
    <property type="molecule type" value="Genomic_DNA"/>
</dbReference>